<proteinExistence type="predicted"/>
<dbReference type="AlphaFoldDB" id="A0A4R6TLB1"/>
<dbReference type="EMBL" id="SNYJ01000034">
    <property type="protein sequence ID" value="TDQ31902.1"/>
    <property type="molecule type" value="Genomic_DNA"/>
</dbReference>
<reference evidence="1 2" key="1">
    <citation type="submission" date="2019-03" db="EMBL/GenBank/DDBJ databases">
        <title>Genomic Encyclopedia of Type Strains, Phase IV (KMG-IV): sequencing the most valuable type-strain genomes for metagenomic binning, comparative biology and taxonomic classification.</title>
        <authorList>
            <person name="Goeker M."/>
        </authorList>
    </citation>
    <scope>NUCLEOTIDE SEQUENCE [LARGE SCALE GENOMIC DNA]</scope>
    <source>
        <strain evidence="1 2">DSM 28697</strain>
    </source>
</reference>
<evidence type="ECO:0000313" key="2">
    <source>
        <dbReference type="Proteomes" id="UP000295632"/>
    </source>
</evidence>
<gene>
    <name evidence="1" type="ORF">EV213_1347</name>
</gene>
<accession>A0A4R6TLB1</accession>
<keyword evidence="2" id="KW-1185">Reference proteome</keyword>
<organism evidence="1 2">
    <name type="scientific">Aureibacillus halotolerans</name>
    <dbReference type="NCBI Taxonomy" id="1508390"/>
    <lineage>
        <taxon>Bacteria</taxon>
        <taxon>Bacillati</taxon>
        <taxon>Bacillota</taxon>
        <taxon>Bacilli</taxon>
        <taxon>Bacillales</taxon>
        <taxon>Bacillaceae</taxon>
        <taxon>Aureibacillus</taxon>
    </lineage>
</organism>
<protein>
    <submittedName>
        <fullName evidence="1">Uncharacterized protein</fullName>
    </submittedName>
</protein>
<evidence type="ECO:0000313" key="1">
    <source>
        <dbReference type="EMBL" id="TDQ31902.1"/>
    </source>
</evidence>
<dbReference type="Proteomes" id="UP000295632">
    <property type="component" value="Unassembled WGS sequence"/>
</dbReference>
<name>A0A4R6TLB1_9BACI</name>
<sequence length="96" mass="11023">MNSFCSFPLNTSGDANKEVREFKERNGSGALNVFEVKNSSFIKDLNRQTFDNEGDQDLRHYLIVLVNDLIEVAAFEEPIMTFYSKERLFNCKGGMM</sequence>
<comment type="caution">
    <text evidence="1">The sequence shown here is derived from an EMBL/GenBank/DDBJ whole genome shotgun (WGS) entry which is preliminary data.</text>
</comment>